<evidence type="ECO:0000256" key="6">
    <source>
        <dbReference type="SAM" id="Phobius"/>
    </source>
</evidence>
<dbReference type="RefSeq" id="WP_155173426.1">
    <property type="nucleotide sequence ID" value="NZ_BAAAFL010000068.1"/>
</dbReference>
<dbReference type="PROSITE" id="PS50005">
    <property type="entry name" value="TPR"/>
    <property type="match status" value="4"/>
</dbReference>
<dbReference type="PROSITE" id="PS50293">
    <property type="entry name" value="TPR_REGION"/>
    <property type="match status" value="1"/>
</dbReference>
<dbReference type="SMART" id="SM00387">
    <property type="entry name" value="HATPase_c"/>
    <property type="match status" value="1"/>
</dbReference>
<dbReference type="PROSITE" id="PS50109">
    <property type="entry name" value="HIS_KIN"/>
    <property type="match status" value="1"/>
</dbReference>
<dbReference type="SUPFAM" id="SSF47384">
    <property type="entry name" value="Homodimeric domain of signal transducing histidine kinase"/>
    <property type="match status" value="1"/>
</dbReference>
<feature type="transmembrane region" description="Helical" evidence="6">
    <location>
        <begin position="362"/>
        <end position="382"/>
    </location>
</feature>
<accession>A0ABW9RRQ6</accession>
<gene>
    <name evidence="8" type="ORF">E1163_15750</name>
</gene>
<comment type="catalytic activity">
    <reaction evidence="1">
        <text>ATP + protein L-histidine = ADP + protein N-phospho-L-histidine.</text>
        <dbReference type="EC" id="2.7.13.3"/>
    </reaction>
</comment>
<dbReference type="InterPro" id="IPR003594">
    <property type="entry name" value="HATPase_dom"/>
</dbReference>
<keyword evidence="4" id="KW-0802">TPR repeat</keyword>
<dbReference type="PRINTS" id="PR00344">
    <property type="entry name" value="BCTRLSENSOR"/>
</dbReference>
<sequence length="659" mass="75195">MSFNLKVTVLILFCLFAFDIPQVSGQRQLDSLLNTWMEKKADQNFSQDTNAVNLLNDISRIYLYDNSDSAQYYARSAYTLAINQEFKSGKAWALNNLGSAYYVNGAYDNALEAYLRSLRIFEELGNQNRVLWAYNNLGLIYIAQGKYNAAVEEYQKIISNKAVKHDSLLLATGYFNLGLSYDHTNESELGIDYLQRCIEISERHGFERMDVMATNLLGEIYLHAGKYDKALEYYKQALNASYKDNWEKSFAHAGLASVNYELGLYDKAVGHGLKSLEYAEKIKARWDAQKVLKILADTYAAKKDYQQAYKYHVIYKQYSDSLNSVAMDKRIHELYLQQKEDENLQLQKENKVTKQAVKINRLLSFFVGFIALFMIVLAYIIYRSNRLKTKLNDELREKNADIELHRRQITDQNEILERLNSAKDKLLSVIGHDLRSPLASIMSTLEVIRMGVLTQEQQEEVFKGLHNKVIMVSHMLDNLLSWAISQQMGVAVEFDRVDVPATVNQVLAVANFLAKDKGVVIEHKKDEVYAYADINHVRIIVQNIIGNAIKFTYKGGKVRIFYTESGDCVVIHVKDSGLGMNEEKLSKLFNQVGKGISGMGTNNEKGTGMGLMLVGQFIRENHGQIEIDSEEGKGTEFKVYLKKYTEAKEKGVKNRKASR</sequence>
<dbReference type="PANTHER" id="PTHR43547:SF2">
    <property type="entry name" value="HYBRID SIGNAL TRANSDUCTION HISTIDINE KINASE C"/>
    <property type="match status" value="1"/>
</dbReference>
<dbReference type="InterPro" id="IPR011990">
    <property type="entry name" value="TPR-like_helical_dom_sf"/>
</dbReference>
<keyword evidence="3" id="KW-0597">Phosphoprotein</keyword>
<dbReference type="Gene3D" id="3.30.565.10">
    <property type="entry name" value="Histidine kinase-like ATPase, C-terminal domain"/>
    <property type="match status" value="1"/>
</dbReference>
<reference evidence="8 9" key="1">
    <citation type="submission" date="2019-02" db="EMBL/GenBank/DDBJ databases">
        <authorList>
            <person name="Goldberg S.R."/>
            <person name="Haltli B.A."/>
            <person name="Correa H."/>
            <person name="Russell K.G."/>
        </authorList>
    </citation>
    <scope>NUCLEOTIDE SEQUENCE [LARGE SCALE GENOMIC DNA]</scope>
    <source>
        <strain evidence="8 9">JCM 16186</strain>
    </source>
</reference>
<evidence type="ECO:0000256" key="3">
    <source>
        <dbReference type="ARBA" id="ARBA00022553"/>
    </source>
</evidence>
<evidence type="ECO:0000256" key="2">
    <source>
        <dbReference type="ARBA" id="ARBA00012438"/>
    </source>
</evidence>
<protein>
    <recommendedName>
        <fullName evidence="2">histidine kinase</fullName>
        <ecNumber evidence="2">2.7.13.3</ecNumber>
    </recommendedName>
</protein>
<evidence type="ECO:0000313" key="9">
    <source>
        <dbReference type="Proteomes" id="UP000798808"/>
    </source>
</evidence>
<evidence type="ECO:0000313" key="8">
    <source>
        <dbReference type="EMBL" id="MTI26412.1"/>
    </source>
</evidence>
<dbReference type="SMART" id="SM00028">
    <property type="entry name" value="TPR"/>
    <property type="match status" value="5"/>
</dbReference>
<keyword evidence="8" id="KW-0808">Transferase</keyword>
<feature type="repeat" description="TPR" evidence="4">
    <location>
        <begin position="211"/>
        <end position="244"/>
    </location>
</feature>
<dbReference type="Pfam" id="PF13181">
    <property type="entry name" value="TPR_8"/>
    <property type="match status" value="1"/>
</dbReference>
<dbReference type="InterPro" id="IPR003661">
    <property type="entry name" value="HisK_dim/P_dom"/>
</dbReference>
<feature type="domain" description="Histidine kinase" evidence="7">
    <location>
        <begin position="429"/>
        <end position="645"/>
    </location>
</feature>
<dbReference type="SUPFAM" id="SSF48452">
    <property type="entry name" value="TPR-like"/>
    <property type="match status" value="1"/>
</dbReference>
<evidence type="ECO:0000256" key="4">
    <source>
        <dbReference type="PROSITE-ProRule" id="PRU00339"/>
    </source>
</evidence>
<evidence type="ECO:0000259" key="7">
    <source>
        <dbReference type="PROSITE" id="PS50109"/>
    </source>
</evidence>
<dbReference type="PANTHER" id="PTHR43547">
    <property type="entry name" value="TWO-COMPONENT HISTIDINE KINASE"/>
    <property type="match status" value="1"/>
</dbReference>
<evidence type="ECO:0000256" key="1">
    <source>
        <dbReference type="ARBA" id="ARBA00000085"/>
    </source>
</evidence>
<feature type="repeat" description="TPR" evidence="4">
    <location>
        <begin position="91"/>
        <end position="124"/>
    </location>
</feature>
<keyword evidence="9" id="KW-1185">Reference proteome</keyword>
<dbReference type="EC" id="2.7.13.3" evidence="2"/>
<dbReference type="Gene3D" id="1.25.40.10">
    <property type="entry name" value="Tetratricopeptide repeat domain"/>
    <property type="match status" value="2"/>
</dbReference>
<name>A0ABW9RRQ6_9BACT</name>
<dbReference type="CDD" id="cd00082">
    <property type="entry name" value="HisKA"/>
    <property type="match status" value="1"/>
</dbReference>
<dbReference type="InterPro" id="IPR005467">
    <property type="entry name" value="His_kinase_dom"/>
</dbReference>
<dbReference type="Gene3D" id="1.10.287.130">
    <property type="match status" value="1"/>
</dbReference>
<proteinExistence type="predicted"/>
<dbReference type="InterPro" id="IPR004358">
    <property type="entry name" value="Sig_transdc_His_kin-like_C"/>
</dbReference>
<evidence type="ECO:0000256" key="5">
    <source>
        <dbReference type="SAM" id="Coils"/>
    </source>
</evidence>
<dbReference type="Pfam" id="PF00512">
    <property type="entry name" value="HisKA"/>
    <property type="match status" value="1"/>
</dbReference>
<dbReference type="GO" id="GO:0016301">
    <property type="term" value="F:kinase activity"/>
    <property type="evidence" value="ECO:0007669"/>
    <property type="project" value="UniProtKB-KW"/>
</dbReference>
<dbReference type="InterPro" id="IPR036890">
    <property type="entry name" value="HATPase_C_sf"/>
</dbReference>
<keyword evidence="6" id="KW-0812">Transmembrane</keyword>
<dbReference type="SUPFAM" id="SSF55874">
    <property type="entry name" value="ATPase domain of HSP90 chaperone/DNA topoisomerase II/histidine kinase"/>
    <property type="match status" value="1"/>
</dbReference>
<feature type="repeat" description="TPR" evidence="4">
    <location>
        <begin position="171"/>
        <end position="204"/>
    </location>
</feature>
<dbReference type="InterPro" id="IPR019734">
    <property type="entry name" value="TPR_rpt"/>
</dbReference>
<keyword evidence="6" id="KW-1133">Transmembrane helix</keyword>
<feature type="repeat" description="TPR" evidence="4">
    <location>
        <begin position="131"/>
        <end position="164"/>
    </location>
</feature>
<dbReference type="Proteomes" id="UP000798808">
    <property type="component" value="Unassembled WGS sequence"/>
</dbReference>
<keyword evidence="6" id="KW-0472">Membrane</keyword>
<organism evidence="8 9">
    <name type="scientific">Fulvivirga kasyanovii</name>
    <dbReference type="NCBI Taxonomy" id="396812"/>
    <lineage>
        <taxon>Bacteria</taxon>
        <taxon>Pseudomonadati</taxon>
        <taxon>Bacteroidota</taxon>
        <taxon>Cytophagia</taxon>
        <taxon>Cytophagales</taxon>
        <taxon>Fulvivirgaceae</taxon>
        <taxon>Fulvivirga</taxon>
    </lineage>
</organism>
<feature type="coiled-coil region" evidence="5">
    <location>
        <begin position="388"/>
        <end position="422"/>
    </location>
</feature>
<dbReference type="Pfam" id="PF02518">
    <property type="entry name" value="HATPase_c"/>
    <property type="match status" value="1"/>
</dbReference>
<dbReference type="SMART" id="SM00388">
    <property type="entry name" value="HisKA"/>
    <property type="match status" value="1"/>
</dbReference>
<keyword evidence="8" id="KW-0418">Kinase</keyword>
<dbReference type="Pfam" id="PF13424">
    <property type="entry name" value="TPR_12"/>
    <property type="match status" value="2"/>
</dbReference>
<keyword evidence="5" id="KW-0175">Coiled coil</keyword>
<dbReference type="InterPro" id="IPR036097">
    <property type="entry name" value="HisK_dim/P_sf"/>
</dbReference>
<comment type="caution">
    <text evidence="8">The sequence shown here is derived from an EMBL/GenBank/DDBJ whole genome shotgun (WGS) entry which is preliminary data.</text>
</comment>
<dbReference type="EMBL" id="SMLW01000579">
    <property type="protein sequence ID" value="MTI26412.1"/>
    <property type="molecule type" value="Genomic_DNA"/>
</dbReference>